<gene>
    <name evidence="2" type="ORF">DGUA_6G018044</name>
</gene>
<sequence>MVYESGFTTRRNYSSRPVTTSYAVTYPSIQKVTRVYKSSYPIYSSYSIPRRIVTGARVVTSPFRVVTSPTRVVSRIIHSPSPVRVVRTTTRVISSPERTTYSYSTPTTYHSPALLSSYTSRYIPTSYTTYTPSYHYNPTTITRVYARSVSPVRITSSSVRPVPSYLKRLPPGYGARALTNYLNTEPFTTFSEETSRIRHRAQSLIRDLHTPVVRRARSCTPFPVTGYTFEPTSQLALDAYVARVTNPVRHIAKEVHNISHYPRPAVKYVDADLDPNRPTRKFSAPRPLEDPVDVESKEKQRLRQERMLTVNEEPLDEVEVEKKRAQNASEEKRREEKTLKEEKRRIAAEAEKQARLVREAEEAAQKAAEEAAQKAAVEAAQKAAEEAAQKAAEEAAQQAAEVAAQKAAEEAAQKAAEEAAQKAAEEAAQKAAEEAAQKAAEEAAQKAAEEAAQKAAEEAAQKAAEEAAQKAAEEAAAEESRLIEEAALKAEEERLAKEALLEEEQRSREQELNRLAEIEKQAEEESEGDLARQAAELAEIARQEAEIAALELQAIQKVEGETNEPLIEEPTTPIEDQEPTIELSATVDEAVAPSGGESYDEEDDEEE</sequence>
<dbReference type="STRING" id="7266.A0A3B0K5C9"/>
<feature type="region of interest" description="Disordered" evidence="1">
    <location>
        <begin position="415"/>
        <end position="479"/>
    </location>
</feature>
<dbReference type="PANTHER" id="PTHR23242">
    <property type="entry name" value="TRANSCRIPTION FACTOR HOXA13"/>
    <property type="match status" value="1"/>
</dbReference>
<protein>
    <submittedName>
        <fullName evidence="2">Blast:Protein anoxia up-regulated</fullName>
    </submittedName>
</protein>
<feature type="region of interest" description="Disordered" evidence="1">
    <location>
        <begin position="561"/>
        <end position="607"/>
    </location>
</feature>
<evidence type="ECO:0000313" key="3">
    <source>
        <dbReference type="Proteomes" id="UP000268350"/>
    </source>
</evidence>
<feature type="compositionally biased region" description="Low complexity" evidence="1">
    <location>
        <begin position="563"/>
        <end position="574"/>
    </location>
</feature>
<evidence type="ECO:0000256" key="1">
    <source>
        <dbReference type="SAM" id="MobiDB-lite"/>
    </source>
</evidence>
<organism evidence="2 3">
    <name type="scientific">Drosophila guanche</name>
    <name type="common">Fruit fly</name>
    <dbReference type="NCBI Taxonomy" id="7266"/>
    <lineage>
        <taxon>Eukaryota</taxon>
        <taxon>Metazoa</taxon>
        <taxon>Ecdysozoa</taxon>
        <taxon>Arthropoda</taxon>
        <taxon>Hexapoda</taxon>
        <taxon>Insecta</taxon>
        <taxon>Pterygota</taxon>
        <taxon>Neoptera</taxon>
        <taxon>Endopterygota</taxon>
        <taxon>Diptera</taxon>
        <taxon>Brachycera</taxon>
        <taxon>Muscomorpha</taxon>
        <taxon>Ephydroidea</taxon>
        <taxon>Drosophilidae</taxon>
        <taxon>Drosophila</taxon>
        <taxon>Sophophora</taxon>
    </lineage>
</organism>
<feature type="compositionally biased region" description="Acidic residues" evidence="1">
    <location>
        <begin position="598"/>
        <end position="607"/>
    </location>
</feature>
<dbReference type="OMA" id="HFSYHYP"/>
<proteinExistence type="predicted"/>
<name>A0A3B0K5C9_DROGU</name>
<feature type="compositionally biased region" description="Low complexity" evidence="1">
    <location>
        <begin position="373"/>
        <end position="382"/>
    </location>
</feature>
<feature type="compositionally biased region" description="Basic and acidic residues" evidence="1">
    <location>
        <begin position="383"/>
        <end position="393"/>
    </location>
</feature>
<accession>A0A3B0K5C9</accession>
<feature type="region of interest" description="Disordered" evidence="1">
    <location>
        <begin position="269"/>
        <end position="396"/>
    </location>
</feature>
<dbReference type="Proteomes" id="UP000268350">
    <property type="component" value="Unassembled WGS sequence"/>
</dbReference>
<feature type="compositionally biased region" description="Basic and acidic residues" evidence="1">
    <location>
        <begin position="294"/>
        <end position="306"/>
    </location>
</feature>
<dbReference type="EMBL" id="OUUW01000007">
    <property type="protein sequence ID" value="SPP83220.1"/>
    <property type="molecule type" value="Genomic_DNA"/>
</dbReference>
<dbReference type="PANTHER" id="PTHR23242:SF9">
    <property type="entry name" value="TRANSCRIPTION FACTOR HOXA13"/>
    <property type="match status" value="1"/>
</dbReference>
<feature type="compositionally biased region" description="Basic and acidic residues" evidence="1">
    <location>
        <begin position="320"/>
        <end position="372"/>
    </location>
</feature>
<feature type="region of interest" description="Disordered" evidence="1">
    <location>
        <begin position="501"/>
        <end position="531"/>
    </location>
</feature>
<dbReference type="AlphaFoldDB" id="A0A3B0K5C9"/>
<reference evidence="3" key="1">
    <citation type="submission" date="2018-01" db="EMBL/GenBank/DDBJ databases">
        <authorList>
            <person name="Alioto T."/>
            <person name="Alioto T."/>
        </authorList>
    </citation>
    <scope>NUCLEOTIDE SEQUENCE [LARGE SCALE GENOMIC DNA]</scope>
</reference>
<dbReference type="OrthoDB" id="8194914at2759"/>
<keyword evidence="3" id="KW-1185">Reference proteome</keyword>
<feature type="compositionally biased region" description="Basic and acidic residues" evidence="1">
    <location>
        <begin position="501"/>
        <end position="523"/>
    </location>
</feature>
<evidence type="ECO:0000313" key="2">
    <source>
        <dbReference type="EMBL" id="SPP83220.1"/>
    </source>
</evidence>